<accession>X1GA02</accession>
<protein>
    <recommendedName>
        <fullName evidence="1">Amidohydrolase 3 domain-containing protein</fullName>
    </recommendedName>
</protein>
<dbReference type="InterPro" id="IPR013108">
    <property type="entry name" value="Amidohydro_3"/>
</dbReference>
<dbReference type="Gene3D" id="3.20.20.140">
    <property type="entry name" value="Metal-dependent hydrolases"/>
    <property type="match status" value="1"/>
</dbReference>
<comment type="caution">
    <text evidence="2">The sequence shown here is derived from an EMBL/GenBank/DDBJ whole genome shotgun (WGS) entry which is preliminary data.</text>
</comment>
<dbReference type="AlphaFoldDB" id="X1GA02"/>
<proteinExistence type="predicted"/>
<evidence type="ECO:0000313" key="2">
    <source>
        <dbReference type="EMBL" id="GAH38409.1"/>
    </source>
</evidence>
<feature type="domain" description="Amidohydrolase 3" evidence="1">
    <location>
        <begin position="41"/>
        <end position="195"/>
    </location>
</feature>
<feature type="non-terminal residue" evidence="2">
    <location>
        <position position="1"/>
    </location>
</feature>
<dbReference type="PANTHER" id="PTHR22642">
    <property type="entry name" value="IMIDAZOLONEPROPIONASE"/>
    <property type="match status" value="1"/>
</dbReference>
<dbReference type="SUPFAM" id="SSF51556">
    <property type="entry name" value="Metallo-dependent hydrolases"/>
    <property type="match status" value="1"/>
</dbReference>
<name>X1GA02_9ZZZZ</name>
<evidence type="ECO:0000259" key="1">
    <source>
        <dbReference type="Pfam" id="PF07969"/>
    </source>
</evidence>
<dbReference type="Pfam" id="PF07969">
    <property type="entry name" value="Amidohydro_3"/>
    <property type="match status" value="1"/>
</dbReference>
<dbReference type="InterPro" id="IPR032466">
    <property type="entry name" value="Metal_Hydrolase"/>
</dbReference>
<gene>
    <name evidence="2" type="ORF">S03H2_22620</name>
</gene>
<reference evidence="2" key="1">
    <citation type="journal article" date="2014" name="Front. Microbiol.">
        <title>High frequency of phylogenetically diverse reductive dehalogenase-homologous genes in deep subseafloor sedimentary metagenomes.</title>
        <authorList>
            <person name="Kawai M."/>
            <person name="Futagami T."/>
            <person name="Toyoda A."/>
            <person name="Takaki Y."/>
            <person name="Nishi S."/>
            <person name="Hori S."/>
            <person name="Arai W."/>
            <person name="Tsubouchi T."/>
            <person name="Morono Y."/>
            <person name="Uchiyama I."/>
            <person name="Ito T."/>
            <person name="Fujiyama A."/>
            <person name="Inagaki F."/>
            <person name="Takami H."/>
        </authorList>
    </citation>
    <scope>NUCLEOTIDE SEQUENCE</scope>
    <source>
        <strain evidence="2">Expedition CK06-06</strain>
    </source>
</reference>
<dbReference type="PANTHER" id="PTHR22642:SF2">
    <property type="entry name" value="PROTEIN LONG AFTER FAR-RED 3"/>
    <property type="match status" value="1"/>
</dbReference>
<dbReference type="EMBL" id="BARU01012210">
    <property type="protein sequence ID" value="GAH38409.1"/>
    <property type="molecule type" value="Genomic_DNA"/>
</dbReference>
<sequence length="209" mass="22835">YLFPDVAQHLKENTVWLSGSKVAVKVMLSEATGELLPSQVELNQQALDCHLAGFQLAFHAIEESTVTAAISALEYVDSHLTIAGRRHRIEHCAECPPYLLERLSKLGIIVVTQPPFIYYSGERYLATVAASQLPWLYRIKSPLESGLIVAGSSDSPVVPNNPLVGMYAAVTRKAESGQELLPEEGISSQSQILAAGVRNRLKFCGESWS</sequence>
<organism evidence="2">
    <name type="scientific">marine sediment metagenome</name>
    <dbReference type="NCBI Taxonomy" id="412755"/>
    <lineage>
        <taxon>unclassified sequences</taxon>
        <taxon>metagenomes</taxon>
        <taxon>ecological metagenomes</taxon>
    </lineage>
</organism>